<dbReference type="EMBL" id="JAGRRH010000024">
    <property type="protein sequence ID" value="KAG7342907.1"/>
    <property type="molecule type" value="Genomic_DNA"/>
</dbReference>
<accession>A0A9K3KG73</accession>
<feature type="region of interest" description="Disordered" evidence="1">
    <location>
        <begin position="160"/>
        <end position="186"/>
    </location>
</feature>
<keyword evidence="3" id="KW-1185">Reference proteome</keyword>
<organism evidence="2 3">
    <name type="scientific">Nitzschia inconspicua</name>
    <dbReference type="NCBI Taxonomy" id="303405"/>
    <lineage>
        <taxon>Eukaryota</taxon>
        <taxon>Sar</taxon>
        <taxon>Stramenopiles</taxon>
        <taxon>Ochrophyta</taxon>
        <taxon>Bacillariophyta</taxon>
        <taxon>Bacillariophyceae</taxon>
        <taxon>Bacillariophycidae</taxon>
        <taxon>Bacillariales</taxon>
        <taxon>Bacillariaceae</taxon>
        <taxon>Nitzschia</taxon>
    </lineage>
</organism>
<dbReference type="Proteomes" id="UP000693970">
    <property type="component" value="Unassembled WGS sequence"/>
</dbReference>
<comment type="caution">
    <text evidence="2">The sequence shown here is derived from an EMBL/GenBank/DDBJ whole genome shotgun (WGS) entry which is preliminary data.</text>
</comment>
<dbReference type="AlphaFoldDB" id="A0A9K3KG73"/>
<proteinExistence type="predicted"/>
<gene>
    <name evidence="2" type="ORF">IV203_020852</name>
</gene>
<evidence type="ECO:0000313" key="2">
    <source>
        <dbReference type="EMBL" id="KAG7342907.1"/>
    </source>
</evidence>
<protein>
    <submittedName>
        <fullName evidence="2">Uncharacterized protein</fullName>
    </submittedName>
</protein>
<dbReference type="OrthoDB" id="56042at2759"/>
<name>A0A9K3KG73_9STRA</name>
<reference evidence="2" key="1">
    <citation type="journal article" date="2021" name="Sci. Rep.">
        <title>Diploid genomic architecture of Nitzschia inconspicua, an elite biomass production diatom.</title>
        <authorList>
            <person name="Oliver A."/>
            <person name="Podell S."/>
            <person name="Pinowska A."/>
            <person name="Traller J.C."/>
            <person name="Smith S.R."/>
            <person name="McClure R."/>
            <person name="Beliaev A."/>
            <person name="Bohutskyi P."/>
            <person name="Hill E.A."/>
            <person name="Rabines A."/>
            <person name="Zheng H."/>
            <person name="Allen L.Z."/>
            <person name="Kuo A."/>
            <person name="Grigoriev I.V."/>
            <person name="Allen A.E."/>
            <person name="Hazlebeck D."/>
            <person name="Allen E.E."/>
        </authorList>
    </citation>
    <scope>NUCLEOTIDE SEQUENCE</scope>
    <source>
        <strain evidence="2">Hildebrandi</strain>
    </source>
</reference>
<sequence length="341" mass="37655">MVVQGDFEVKLVMPGQENDEIPFKTTSFPEYTKDGQVYVEVEPGKEYLVAVRRVGKVCNKTLLYTIEVDGKCLGWKYRAHPMKGCSDWTYSGQLERDEHGNRGDRILRFVTPRLLKASAVPGSSTSVDGSDLGVMMGEVKVKIYDAIKYEKVLTPPPASRIPIRMETTPNESSSTSPKPPTTKTITDRDYFTTRKDIAETKNVLSGLGSTFFSHVKFPSEPTTSSSSGGTPKIPHGAIRASGATITVSNIQKTYRRGHKVDIIVLKYATIRCLIKAGVFDPTSIKSPLSTNASDKNCHSVSVVPYHKKARTPVKKEAKTEKSPKKVNKTSKLAFTQSFLNE</sequence>
<reference evidence="2" key="2">
    <citation type="submission" date="2021-04" db="EMBL/GenBank/DDBJ databases">
        <authorList>
            <person name="Podell S."/>
        </authorList>
    </citation>
    <scope>NUCLEOTIDE SEQUENCE</scope>
    <source>
        <strain evidence="2">Hildebrandi</strain>
    </source>
</reference>
<evidence type="ECO:0000313" key="3">
    <source>
        <dbReference type="Proteomes" id="UP000693970"/>
    </source>
</evidence>
<evidence type="ECO:0000256" key="1">
    <source>
        <dbReference type="SAM" id="MobiDB-lite"/>
    </source>
</evidence>
<feature type="compositionally biased region" description="Low complexity" evidence="1">
    <location>
        <begin position="166"/>
        <end position="184"/>
    </location>
</feature>